<reference evidence="2 3" key="1">
    <citation type="submission" date="2021-06" db="EMBL/GenBank/DDBJ databases">
        <authorList>
            <person name="Palmer J.M."/>
        </authorList>
    </citation>
    <scope>NUCLEOTIDE SEQUENCE [LARGE SCALE GENOMIC DNA]</scope>
    <source>
        <strain evidence="2 3">GA_2019</strain>
        <tissue evidence="2">Muscle</tissue>
    </source>
</reference>
<organism evidence="2 3">
    <name type="scientific">Goodea atripinnis</name>
    <dbReference type="NCBI Taxonomy" id="208336"/>
    <lineage>
        <taxon>Eukaryota</taxon>
        <taxon>Metazoa</taxon>
        <taxon>Chordata</taxon>
        <taxon>Craniata</taxon>
        <taxon>Vertebrata</taxon>
        <taxon>Euteleostomi</taxon>
        <taxon>Actinopterygii</taxon>
        <taxon>Neopterygii</taxon>
        <taxon>Teleostei</taxon>
        <taxon>Neoteleostei</taxon>
        <taxon>Acanthomorphata</taxon>
        <taxon>Ovalentaria</taxon>
        <taxon>Atherinomorphae</taxon>
        <taxon>Cyprinodontiformes</taxon>
        <taxon>Goodeidae</taxon>
        <taxon>Goodea</taxon>
    </lineage>
</organism>
<dbReference type="Proteomes" id="UP001476798">
    <property type="component" value="Unassembled WGS sequence"/>
</dbReference>
<sequence>LFPVGRARSAPAAPGQMVGRQGRKIGQPWAMTCGNLSNETVEAAGEVATSTVASPHLTDQVQSINRLSKNIAVSIGQVEVDARLIELKELCILGKSQNSLEILHITNTIGYT</sequence>
<evidence type="ECO:0000313" key="3">
    <source>
        <dbReference type="Proteomes" id="UP001476798"/>
    </source>
</evidence>
<feature type="region of interest" description="Disordered" evidence="1">
    <location>
        <begin position="1"/>
        <end position="21"/>
    </location>
</feature>
<evidence type="ECO:0000256" key="1">
    <source>
        <dbReference type="SAM" id="MobiDB-lite"/>
    </source>
</evidence>
<name>A0ABV0MY95_9TELE</name>
<protein>
    <submittedName>
        <fullName evidence="2">Uncharacterized protein</fullName>
    </submittedName>
</protein>
<keyword evidence="3" id="KW-1185">Reference proteome</keyword>
<evidence type="ECO:0000313" key="2">
    <source>
        <dbReference type="EMBL" id="MEQ2164047.1"/>
    </source>
</evidence>
<gene>
    <name evidence="2" type="ORF">GOODEAATRI_002491</name>
</gene>
<dbReference type="EMBL" id="JAHRIO010020080">
    <property type="protein sequence ID" value="MEQ2164047.1"/>
    <property type="molecule type" value="Genomic_DNA"/>
</dbReference>
<comment type="caution">
    <text evidence="2">The sequence shown here is derived from an EMBL/GenBank/DDBJ whole genome shotgun (WGS) entry which is preliminary data.</text>
</comment>
<feature type="non-terminal residue" evidence="2">
    <location>
        <position position="1"/>
    </location>
</feature>
<accession>A0ABV0MY95</accession>
<proteinExistence type="predicted"/>